<name>A0A5J4Z1P5_PORPP</name>
<dbReference type="Pfam" id="PF22770">
    <property type="entry name" value="POP1_C"/>
    <property type="match status" value="1"/>
</dbReference>
<evidence type="ECO:0000259" key="7">
    <source>
        <dbReference type="Pfam" id="PF22770"/>
    </source>
</evidence>
<evidence type="ECO:0000259" key="6">
    <source>
        <dbReference type="Pfam" id="PF08170"/>
    </source>
</evidence>
<dbReference type="InterPro" id="IPR012590">
    <property type="entry name" value="POPLD_dom"/>
</dbReference>
<dbReference type="OMA" id="RRTMSHN"/>
<dbReference type="GO" id="GO:0001682">
    <property type="term" value="P:tRNA 5'-leader removal"/>
    <property type="evidence" value="ECO:0007669"/>
    <property type="project" value="InterPro"/>
</dbReference>
<dbReference type="InterPro" id="IPR039182">
    <property type="entry name" value="Pop1"/>
</dbReference>
<feature type="domain" description="Pop1 N-terminal" evidence="5">
    <location>
        <begin position="11"/>
        <end position="96"/>
    </location>
</feature>
<dbReference type="SUPFAM" id="SSF103025">
    <property type="entry name" value="Folate-binding domain"/>
    <property type="match status" value="1"/>
</dbReference>
<feature type="compositionally biased region" description="Basic and acidic residues" evidence="4">
    <location>
        <begin position="697"/>
        <end position="725"/>
    </location>
</feature>
<keyword evidence="3" id="KW-0539">Nucleus</keyword>
<feature type="region of interest" description="Disordered" evidence="4">
    <location>
        <begin position="682"/>
        <end position="725"/>
    </location>
</feature>
<dbReference type="InterPro" id="IPR009723">
    <property type="entry name" value="Pop1_N"/>
</dbReference>
<feature type="domain" description="Pop1 N-terminal" evidence="5">
    <location>
        <begin position="102"/>
        <end position="172"/>
    </location>
</feature>
<dbReference type="Pfam" id="PF06978">
    <property type="entry name" value="POP1_N"/>
    <property type="match status" value="2"/>
</dbReference>
<protein>
    <submittedName>
        <fullName evidence="8">Ribonucleases P/MRP protein subunit POP1</fullName>
    </submittedName>
</protein>
<dbReference type="GO" id="GO:0000172">
    <property type="term" value="C:ribonuclease MRP complex"/>
    <property type="evidence" value="ECO:0007669"/>
    <property type="project" value="InterPro"/>
</dbReference>
<feature type="domain" description="POPLD" evidence="6">
    <location>
        <begin position="483"/>
        <end position="574"/>
    </location>
</feature>
<dbReference type="Pfam" id="PF08170">
    <property type="entry name" value="POPLD"/>
    <property type="match status" value="1"/>
</dbReference>
<sequence>MEGRSLDVEAFARARLRELENLRTACHSRTGGSGHVRLFQTLPWHLRRRTMSHSSRRMPWRLRANAASELRRMKLDSDKHGTRPQGKWRCRKHRRRAAWMLAAKNSPAQRKRSWLETHIWHAKRMKMVSPFGGGLKLAWCPVDRGERSAYRAMSHGTVIHDASYLEVIELRARLPANARSAEHIPSEHHKSSPQQEAWHALTRVLAMVMNARDLARIQASPSAEGKRVVRGAVLYRLNSALRQVVAPVDILYHPMAQKMWIWVHPAASLELFMQLREAIRAHREQVEKLELASSSVQAGPTRKQRRVASNSSVRVSVQKLESNFLRFSLVGADAHRTLHKVVRPCRASSNGALAENGRLWKQLEPLRSVATLPAGLAFQLSVVDPREFFPPKRAQPNSTRSDPDAVNALLAQVHEKVCVVDSHQDTSLWNLADAQEMSKRGSYAFYHTLRAQAQDDSQSKTSNSVQVLLLARESMLSRGFGSGWDIILPAQWAMPFWLAFIYAGARAVGLREMRQLHREGGKPYFPDDYPDSLSGRAELFKSIEESRAKYARRPRGKRINYARLRTVAPFGPDFDILVQSESEQTRTEECKSACAPAASLSPSPEAPAATDSIFSASRGWPYYMSRDRATDPKMPNSAQCFVWQHITPLSRGVPRSGCIVYAATARDLESFIANGNMAPALEESKGRSMSRRARAKCQNELKKETKQLKAKPTSEDQEKDARGNLLTPKKDTSVRFLKGCMLIDDASATSAPTRQVIGFITSGDYSFVRGHGFGCGFVLSSSLEQQAALQATTLQAVKRLDRRASSGAVLVLIRNVSSRYYRLAWCQRARAC</sequence>
<dbReference type="EMBL" id="VRMN01000002">
    <property type="protein sequence ID" value="KAA8497265.1"/>
    <property type="molecule type" value="Genomic_DNA"/>
</dbReference>
<dbReference type="PANTHER" id="PTHR22731:SF3">
    <property type="entry name" value="RIBONUCLEASES P_MRP PROTEIN SUBUNIT POP1"/>
    <property type="match status" value="1"/>
</dbReference>
<dbReference type="GO" id="GO:0005655">
    <property type="term" value="C:nucleolar ribonuclease P complex"/>
    <property type="evidence" value="ECO:0007669"/>
    <property type="project" value="InterPro"/>
</dbReference>
<evidence type="ECO:0000313" key="8">
    <source>
        <dbReference type="EMBL" id="KAA8497265.1"/>
    </source>
</evidence>
<dbReference type="PANTHER" id="PTHR22731">
    <property type="entry name" value="RIBONUCLEASES P/MRP PROTEIN SUBUNIT POP1"/>
    <property type="match status" value="1"/>
</dbReference>
<proteinExistence type="predicted"/>
<evidence type="ECO:0000256" key="4">
    <source>
        <dbReference type="SAM" id="MobiDB-lite"/>
    </source>
</evidence>
<evidence type="ECO:0000259" key="5">
    <source>
        <dbReference type="Pfam" id="PF06978"/>
    </source>
</evidence>
<accession>A0A5J4Z1P5</accession>
<feature type="domain" description="POP1 C-terminal" evidence="7">
    <location>
        <begin position="640"/>
        <end position="827"/>
    </location>
</feature>
<organism evidence="8 9">
    <name type="scientific">Porphyridium purpureum</name>
    <name type="common">Red alga</name>
    <name type="synonym">Porphyridium cruentum</name>
    <dbReference type="NCBI Taxonomy" id="35688"/>
    <lineage>
        <taxon>Eukaryota</taxon>
        <taxon>Rhodophyta</taxon>
        <taxon>Bangiophyceae</taxon>
        <taxon>Porphyridiales</taxon>
        <taxon>Porphyridiaceae</taxon>
        <taxon>Porphyridium</taxon>
    </lineage>
</organism>
<comment type="subcellular location">
    <subcellularLocation>
        <location evidence="1">Nucleus</location>
    </subcellularLocation>
</comment>
<dbReference type="AlphaFoldDB" id="A0A5J4Z1P5"/>
<evidence type="ECO:0000256" key="1">
    <source>
        <dbReference type="ARBA" id="ARBA00004123"/>
    </source>
</evidence>
<evidence type="ECO:0000256" key="2">
    <source>
        <dbReference type="ARBA" id="ARBA00022694"/>
    </source>
</evidence>
<dbReference type="OrthoDB" id="442863at2759"/>
<evidence type="ECO:0000256" key="3">
    <source>
        <dbReference type="ARBA" id="ARBA00023242"/>
    </source>
</evidence>
<comment type="caution">
    <text evidence="8">The sequence shown here is derived from an EMBL/GenBank/DDBJ whole genome shotgun (WGS) entry which is preliminary data.</text>
</comment>
<evidence type="ECO:0000313" key="9">
    <source>
        <dbReference type="Proteomes" id="UP000324585"/>
    </source>
</evidence>
<dbReference type="InterPro" id="IPR055079">
    <property type="entry name" value="POP1_C"/>
</dbReference>
<dbReference type="Proteomes" id="UP000324585">
    <property type="component" value="Unassembled WGS sequence"/>
</dbReference>
<gene>
    <name evidence="8" type="ORF">FVE85_0994</name>
</gene>
<keyword evidence="9" id="KW-1185">Reference proteome</keyword>
<keyword evidence="2" id="KW-0819">tRNA processing</keyword>
<reference evidence="9" key="1">
    <citation type="journal article" date="2019" name="Nat. Commun.">
        <title>Expansion of phycobilisome linker gene families in mesophilic red algae.</title>
        <authorList>
            <person name="Lee J."/>
            <person name="Kim D."/>
            <person name="Bhattacharya D."/>
            <person name="Yoon H.S."/>
        </authorList>
    </citation>
    <scope>NUCLEOTIDE SEQUENCE [LARGE SCALE GENOMIC DNA]</scope>
    <source>
        <strain evidence="9">CCMP 1328</strain>
    </source>
</reference>